<organism evidence="1 2">
    <name type="scientific">Cichorium intybus</name>
    <name type="common">Chicory</name>
    <dbReference type="NCBI Taxonomy" id="13427"/>
    <lineage>
        <taxon>Eukaryota</taxon>
        <taxon>Viridiplantae</taxon>
        <taxon>Streptophyta</taxon>
        <taxon>Embryophyta</taxon>
        <taxon>Tracheophyta</taxon>
        <taxon>Spermatophyta</taxon>
        <taxon>Magnoliopsida</taxon>
        <taxon>eudicotyledons</taxon>
        <taxon>Gunneridae</taxon>
        <taxon>Pentapetalae</taxon>
        <taxon>asterids</taxon>
        <taxon>campanulids</taxon>
        <taxon>Asterales</taxon>
        <taxon>Asteraceae</taxon>
        <taxon>Cichorioideae</taxon>
        <taxon>Cichorieae</taxon>
        <taxon>Cichoriinae</taxon>
        <taxon>Cichorium</taxon>
    </lineage>
</organism>
<evidence type="ECO:0000313" key="2">
    <source>
        <dbReference type="Proteomes" id="UP001055811"/>
    </source>
</evidence>
<name>A0ACB9BJ35_CICIN</name>
<gene>
    <name evidence="1" type="ORF">L2E82_32707</name>
</gene>
<accession>A0ACB9BJ35</accession>
<dbReference type="EMBL" id="CM042014">
    <property type="protein sequence ID" value="KAI3721690.1"/>
    <property type="molecule type" value="Genomic_DNA"/>
</dbReference>
<comment type="caution">
    <text evidence="1">The sequence shown here is derived from an EMBL/GenBank/DDBJ whole genome shotgun (WGS) entry which is preliminary data.</text>
</comment>
<proteinExistence type="predicted"/>
<evidence type="ECO:0000313" key="1">
    <source>
        <dbReference type="EMBL" id="KAI3721690.1"/>
    </source>
</evidence>
<sequence>MIKPDTKPLFVFVHQKFLEPQLDFDFSHKPQLCQFPSGLSISRQSLQPPRYLCFSCVVLLRDLFDDTIITIVEELQRRLPPAIFDFIGQGEDKEGTGVRLEAQTN</sequence>
<protein>
    <submittedName>
        <fullName evidence="1">Uncharacterized protein</fullName>
    </submittedName>
</protein>
<dbReference type="Proteomes" id="UP001055811">
    <property type="component" value="Linkage Group LG06"/>
</dbReference>
<keyword evidence="2" id="KW-1185">Reference proteome</keyword>
<reference evidence="2" key="1">
    <citation type="journal article" date="2022" name="Mol. Ecol. Resour.">
        <title>The genomes of chicory, endive, great burdock and yacon provide insights into Asteraceae palaeo-polyploidization history and plant inulin production.</title>
        <authorList>
            <person name="Fan W."/>
            <person name="Wang S."/>
            <person name="Wang H."/>
            <person name="Wang A."/>
            <person name="Jiang F."/>
            <person name="Liu H."/>
            <person name="Zhao H."/>
            <person name="Xu D."/>
            <person name="Zhang Y."/>
        </authorList>
    </citation>
    <scope>NUCLEOTIDE SEQUENCE [LARGE SCALE GENOMIC DNA]</scope>
    <source>
        <strain evidence="2">cv. Punajuju</strain>
    </source>
</reference>
<reference evidence="1 2" key="2">
    <citation type="journal article" date="2022" name="Mol. Ecol. Resour.">
        <title>The genomes of chicory, endive, great burdock and yacon provide insights into Asteraceae paleo-polyploidization history and plant inulin production.</title>
        <authorList>
            <person name="Fan W."/>
            <person name="Wang S."/>
            <person name="Wang H."/>
            <person name="Wang A."/>
            <person name="Jiang F."/>
            <person name="Liu H."/>
            <person name="Zhao H."/>
            <person name="Xu D."/>
            <person name="Zhang Y."/>
        </authorList>
    </citation>
    <scope>NUCLEOTIDE SEQUENCE [LARGE SCALE GENOMIC DNA]</scope>
    <source>
        <strain evidence="2">cv. Punajuju</strain>
        <tissue evidence="1">Leaves</tissue>
    </source>
</reference>